<dbReference type="InterPro" id="IPR036291">
    <property type="entry name" value="NAD(P)-bd_dom_sf"/>
</dbReference>
<dbReference type="Proteomes" id="UP000552241">
    <property type="component" value="Unassembled WGS sequence"/>
</dbReference>
<dbReference type="Gene3D" id="3.40.50.720">
    <property type="entry name" value="NAD(P)-binding Rossmann-like Domain"/>
    <property type="match status" value="2"/>
</dbReference>
<evidence type="ECO:0000313" key="5">
    <source>
        <dbReference type="Proteomes" id="UP000552241"/>
    </source>
</evidence>
<evidence type="ECO:0000313" key="4">
    <source>
        <dbReference type="EMBL" id="MBA5628909.1"/>
    </source>
</evidence>
<dbReference type="PANTHER" id="PTHR43318:SF1">
    <property type="entry name" value="POLYSACCHARIDE BIOSYNTHESIS PROTEIN EPSC-RELATED"/>
    <property type="match status" value="1"/>
</dbReference>
<accession>A0A838ZS50</accession>
<dbReference type="Pfam" id="PF13727">
    <property type="entry name" value="CoA_binding_3"/>
    <property type="match status" value="1"/>
</dbReference>
<name>A0A838ZS50_9FLAO</name>
<keyword evidence="5" id="KW-1185">Reference proteome</keyword>
<sequence>MSYQLKKHLQKETPRWLVLLIDLYITLNTFLLTFWVLRWMNIAPETDFGKVITHQLPQVLIFALISFILTSSFKGIVRHTGFKDMMNVLKATILYTIMISLFSWMIYEIKTEPAFRIGKTVIVVHFLFNTIALSFLRILYKNLYNYYVTGNRYKRKVMIYGAGDSGVITYKALTADDKSKVTVMGFLDDNKKKVGKKINGIPVYNSNKISKEFIEKHNITEIVISIQNLPGAQLREIVDQFADYSVTLKIVPAVSNWLKGDLTAQQIKDIKIEDLLGRKPIKLDNEEIRNEISGKVVMVTGAAGSIGSEISRQIMNYPHKKLIMVDQAETALFNLQQTTRKFYNDSCEFVMGDVRNPERVEVMMRHYQPDIIFHAAAYKHVPLMEDNPYEAVMTNVKGTKTIADLAVKYGVEKFVMVSTDKAVNPTNVMGATKRVAELYVTQLNAKSNTKFVVTRFGNVLGSNGSVIPTFKRQIEEGGPLTVTHPDINRYFMTIPEACQLVLEAGAMGKGGEVFVFDMGESVKIFDLAKKVIQLSGLKYPEDIDIKITGLRPGEKIYEELLVDNETAIKTHHPKIMIAKVYQSVQGFEQKVMDLVFTEPTENAMEANLILVSKMKELVPEYQPSNSIYTSISNSFDFQNPK</sequence>
<dbReference type="InterPro" id="IPR029063">
    <property type="entry name" value="SAM-dependent_MTases_sf"/>
</dbReference>
<dbReference type="InterPro" id="IPR003869">
    <property type="entry name" value="Polysac_CapD-like"/>
</dbReference>
<dbReference type="SUPFAM" id="SSF53335">
    <property type="entry name" value="S-adenosyl-L-methionine-dependent methyltransferases"/>
    <property type="match status" value="1"/>
</dbReference>
<evidence type="ECO:0000256" key="1">
    <source>
        <dbReference type="ARBA" id="ARBA00007430"/>
    </source>
</evidence>
<feature type="transmembrane region" description="Helical" evidence="2">
    <location>
        <begin position="119"/>
        <end position="140"/>
    </location>
</feature>
<feature type="transmembrane region" description="Helical" evidence="2">
    <location>
        <begin position="16"/>
        <end position="36"/>
    </location>
</feature>
<dbReference type="SUPFAM" id="SSF51735">
    <property type="entry name" value="NAD(P)-binding Rossmann-fold domains"/>
    <property type="match status" value="1"/>
</dbReference>
<reference evidence="4 5" key="1">
    <citation type="submission" date="2020-07" db="EMBL/GenBank/DDBJ databases">
        <title>Moheibacter lacus sp. nov., a member of the family Flavobacteriaceae isolated from freshwater lake sediment.</title>
        <authorList>
            <person name="Liu Y."/>
        </authorList>
    </citation>
    <scope>NUCLEOTIDE SEQUENCE [LARGE SCALE GENOMIC DNA]</scope>
    <source>
        <strain evidence="4 5">BDHS18</strain>
    </source>
</reference>
<comment type="similarity">
    <text evidence="1">Belongs to the polysaccharide synthase family.</text>
</comment>
<dbReference type="AlphaFoldDB" id="A0A838ZS50"/>
<dbReference type="InterPro" id="IPR051203">
    <property type="entry name" value="Polysaccharide_Synthase-Rel"/>
</dbReference>
<keyword evidence="2" id="KW-0812">Transmembrane</keyword>
<proteinExistence type="inferred from homology"/>
<evidence type="ECO:0000259" key="3">
    <source>
        <dbReference type="Pfam" id="PF02719"/>
    </source>
</evidence>
<dbReference type="CDD" id="cd05237">
    <property type="entry name" value="UDP_invert_4-6DH_SDR_e"/>
    <property type="match status" value="1"/>
</dbReference>
<dbReference type="PANTHER" id="PTHR43318">
    <property type="entry name" value="UDP-N-ACETYLGLUCOSAMINE 4,6-DEHYDRATASE"/>
    <property type="match status" value="1"/>
</dbReference>
<feature type="transmembrane region" description="Helical" evidence="2">
    <location>
        <begin position="88"/>
        <end position="107"/>
    </location>
</feature>
<evidence type="ECO:0000256" key="2">
    <source>
        <dbReference type="SAM" id="Phobius"/>
    </source>
</evidence>
<keyword evidence="2" id="KW-1133">Transmembrane helix</keyword>
<protein>
    <submittedName>
        <fullName evidence="4">Polysaccharide biosynthesis protein</fullName>
    </submittedName>
</protein>
<feature type="domain" description="Polysaccharide biosynthesis protein CapD-like" evidence="3">
    <location>
        <begin position="297"/>
        <end position="579"/>
    </location>
</feature>
<feature type="transmembrane region" description="Helical" evidence="2">
    <location>
        <begin position="56"/>
        <end position="76"/>
    </location>
</feature>
<dbReference type="EMBL" id="JACDZE010000001">
    <property type="protein sequence ID" value="MBA5628909.1"/>
    <property type="molecule type" value="Genomic_DNA"/>
</dbReference>
<organism evidence="4 5">
    <name type="scientific">Moheibacter lacus</name>
    <dbReference type="NCBI Taxonomy" id="2745851"/>
    <lineage>
        <taxon>Bacteria</taxon>
        <taxon>Pseudomonadati</taxon>
        <taxon>Bacteroidota</taxon>
        <taxon>Flavobacteriia</taxon>
        <taxon>Flavobacteriales</taxon>
        <taxon>Weeksellaceae</taxon>
        <taxon>Moheibacter</taxon>
    </lineage>
</organism>
<gene>
    <name evidence="4" type="ORF">HU137_03885</name>
</gene>
<comment type="caution">
    <text evidence="4">The sequence shown here is derived from an EMBL/GenBank/DDBJ whole genome shotgun (WGS) entry which is preliminary data.</text>
</comment>
<keyword evidence="2" id="KW-0472">Membrane</keyword>
<dbReference type="Pfam" id="PF02719">
    <property type="entry name" value="Polysacc_synt_2"/>
    <property type="match status" value="1"/>
</dbReference>